<evidence type="ECO:0000313" key="2">
    <source>
        <dbReference type="Proteomes" id="UP000576969"/>
    </source>
</evidence>
<dbReference type="Gene3D" id="3.30.530.20">
    <property type="match status" value="1"/>
</dbReference>
<keyword evidence="2" id="KW-1185">Reference proteome</keyword>
<dbReference type="EMBL" id="JACCBV010000001">
    <property type="protein sequence ID" value="NYE19862.1"/>
    <property type="molecule type" value="Genomic_DNA"/>
</dbReference>
<proteinExistence type="predicted"/>
<dbReference type="Pfam" id="PF10604">
    <property type="entry name" value="Polyketide_cyc2"/>
    <property type="match status" value="1"/>
</dbReference>
<organism evidence="1 2">
    <name type="scientific">Microbacterium immunditiarum</name>
    <dbReference type="NCBI Taxonomy" id="337480"/>
    <lineage>
        <taxon>Bacteria</taxon>
        <taxon>Bacillati</taxon>
        <taxon>Actinomycetota</taxon>
        <taxon>Actinomycetes</taxon>
        <taxon>Micrococcales</taxon>
        <taxon>Microbacteriaceae</taxon>
        <taxon>Microbacterium</taxon>
    </lineage>
</organism>
<dbReference type="CDD" id="cd07812">
    <property type="entry name" value="SRPBCC"/>
    <property type="match status" value="1"/>
</dbReference>
<protein>
    <recommendedName>
        <fullName evidence="3">SRPBCC family protein</fullName>
    </recommendedName>
</protein>
<accession>A0A7Y9GNP9</accession>
<evidence type="ECO:0000313" key="1">
    <source>
        <dbReference type="EMBL" id="NYE19862.1"/>
    </source>
</evidence>
<dbReference type="InterPro" id="IPR023393">
    <property type="entry name" value="START-like_dom_sf"/>
</dbReference>
<sequence>MTRSGIYVEIFIRADVDEVWRLTQDPAEHVRWDIRFSHIQPTGETDARATRFRYTRRTPFHIVEGTGVSLGEVERPDGTRTSALRFATDDVLSPIRAGRGYWRYVPVDGGTAFITGYDYEPGWGLLDVLVRPLLGWATAWSFDRLRNWIETGVPPERWPLWSAVWWGHPDRPRARRCRRAPASRPRRADHLVNAPATLATLPDPATEAAS</sequence>
<name>A0A7Y9GNP9_9MICO</name>
<dbReference type="InterPro" id="IPR019587">
    <property type="entry name" value="Polyketide_cyclase/dehydratase"/>
</dbReference>
<dbReference type="Proteomes" id="UP000576969">
    <property type="component" value="Unassembled WGS sequence"/>
</dbReference>
<comment type="caution">
    <text evidence="1">The sequence shown here is derived from an EMBL/GenBank/DDBJ whole genome shotgun (WGS) entry which is preliminary data.</text>
</comment>
<gene>
    <name evidence="1" type="ORF">BJ991_001890</name>
</gene>
<evidence type="ECO:0008006" key="3">
    <source>
        <dbReference type="Google" id="ProtNLM"/>
    </source>
</evidence>
<dbReference type="RefSeq" id="WP_179489475.1">
    <property type="nucleotide sequence ID" value="NZ_JACCBV010000001.1"/>
</dbReference>
<dbReference type="AlphaFoldDB" id="A0A7Y9GNP9"/>
<dbReference type="SUPFAM" id="SSF55961">
    <property type="entry name" value="Bet v1-like"/>
    <property type="match status" value="1"/>
</dbReference>
<reference evidence="1 2" key="1">
    <citation type="submission" date="2020-07" db="EMBL/GenBank/DDBJ databases">
        <title>Sequencing the genomes of 1000 actinobacteria strains.</title>
        <authorList>
            <person name="Klenk H.-P."/>
        </authorList>
    </citation>
    <scope>NUCLEOTIDE SEQUENCE [LARGE SCALE GENOMIC DNA]</scope>
    <source>
        <strain evidence="1 2">DSM 24662</strain>
    </source>
</reference>